<evidence type="ECO:0000256" key="3">
    <source>
        <dbReference type="ARBA" id="ARBA00007494"/>
    </source>
</evidence>
<feature type="binding site" evidence="14">
    <location>
        <position position="330"/>
    </location>
    <ligand>
        <name>S-adenosyl-L-methionine</name>
        <dbReference type="ChEBI" id="CHEBI:59789"/>
    </ligand>
</feature>
<comment type="catalytic activity">
    <reaction evidence="13">
        <text>cytidine(967) in 16S rRNA + S-adenosyl-L-methionine = 5-methylcytidine(967) in 16S rRNA + S-adenosyl-L-homocysteine + H(+)</text>
        <dbReference type="Rhea" id="RHEA:42748"/>
        <dbReference type="Rhea" id="RHEA-COMP:10219"/>
        <dbReference type="Rhea" id="RHEA-COMP:10220"/>
        <dbReference type="ChEBI" id="CHEBI:15378"/>
        <dbReference type="ChEBI" id="CHEBI:57856"/>
        <dbReference type="ChEBI" id="CHEBI:59789"/>
        <dbReference type="ChEBI" id="CHEBI:74483"/>
        <dbReference type="ChEBI" id="CHEBI:82748"/>
        <dbReference type="EC" id="2.1.1.176"/>
    </reaction>
</comment>
<dbReference type="Gene3D" id="1.10.940.10">
    <property type="entry name" value="NusB-like"/>
    <property type="match status" value="1"/>
</dbReference>
<comment type="similarity">
    <text evidence="3 14">Belongs to the class I-like SAM-binding methyltransferase superfamily. RsmB/NOP family.</text>
</comment>
<dbReference type="PROSITE" id="PS01153">
    <property type="entry name" value="NOL1_NOP2_SUN"/>
    <property type="match status" value="1"/>
</dbReference>
<dbReference type="GO" id="GO:0005737">
    <property type="term" value="C:cytoplasm"/>
    <property type="evidence" value="ECO:0007669"/>
    <property type="project" value="UniProtKB-SubCell"/>
</dbReference>
<dbReference type="FunFam" id="3.40.50.150:FF:000022">
    <property type="entry name" value="Ribosomal RNA small subunit methyltransferase B"/>
    <property type="match status" value="1"/>
</dbReference>
<dbReference type="InterPro" id="IPR004573">
    <property type="entry name" value="rRNA_ssu_MeTfrase_B"/>
</dbReference>
<reference evidence="16 17" key="1">
    <citation type="submission" date="2018-05" db="EMBL/GenBank/DDBJ databases">
        <title>Genomic analysis of Gracilibacillus dipsosauri DD1 reveals novel features of a salt-tolerant amylase.</title>
        <authorList>
            <person name="Deutch C.E."/>
            <person name="Yang S."/>
        </authorList>
    </citation>
    <scope>NUCLEOTIDE SEQUENCE [LARGE SCALE GENOMIC DNA]</scope>
    <source>
        <strain evidence="16 17">DD1</strain>
    </source>
</reference>
<feature type="domain" description="SAM-dependent MTase RsmB/NOP-type" evidence="15">
    <location>
        <begin position="171"/>
        <end position="449"/>
    </location>
</feature>
<dbReference type="Gene3D" id="3.40.50.150">
    <property type="entry name" value="Vaccinia Virus protein VP39"/>
    <property type="match status" value="1"/>
</dbReference>
<dbReference type="InterPro" id="IPR023267">
    <property type="entry name" value="RCMT"/>
</dbReference>
<keyword evidence="17" id="KW-1185">Reference proteome</keyword>
<keyword evidence="5" id="KW-0963">Cytoplasm</keyword>
<dbReference type="PROSITE" id="PS51686">
    <property type="entry name" value="SAM_MT_RSMB_NOP"/>
    <property type="match status" value="1"/>
</dbReference>
<evidence type="ECO:0000313" key="17">
    <source>
        <dbReference type="Proteomes" id="UP000245624"/>
    </source>
</evidence>
<evidence type="ECO:0000256" key="14">
    <source>
        <dbReference type="PROSITE-ProRule" id="PRU01023"/>
    </source>
</evidence>
<dbReference type="PANTHER" id="PTHR22807">
    <property type="entry name" value="NOP2 YEAST -RELATED NOL1/NOP2/FMU SUN DOMAIN-CONTAINING"/>
    <property type="match status" value="1"/>
</dbReference>
<accession>A0A317KZR4</accession>
<dbReference type="GO" id="GO:0003723">
    <property type="term" value="F:RNA binding"/>
    <property type="evidence" value="ECO:0007669"/>
    <property type="project" value="UniProtKB-UniRule"/>
</dbReference>
<organism evidence="16 17">
    <name type="scientific">Gracilibacillus dipsosauri</name>
    <dbReference type="NCBI Taxonomy" id="178340"/>
    <lineage>
        <taxon>Bacteria</taxon>
        <taxon>Bacillati</taxon>
        <taxon>Bacillota</taxon>
        <taxon>Bacilli</taxon>
        <taxon>Bacillales</taxon>
        <taxon>Bacillaceae</taxon>
        <taxon>Gracilibacillus</taxon>
    </lineage>
</organism>
<dbReference type="InterPro" id="IPR001678">
    <property type="entry name" value="MeTrfase_RsmB-F_NOP2_dom"/>
</dbReference>
<dbReference type="CDD" id="cd02440">
    <property type="entry name" value="AdoMet_MTases"/>
    <property type="match status" value="1"/>
</dbReference>
<evidence type="ECO:0000256" key="10">
    <source>
        <dbReference type="ARBA" id="ARBA00022884"/>
    </source>
</evidence>
<dbReference type="FunFam" id="3.30.70.1170:FF:000003">
    <property type="entry name" value="16S rRNA (Cytosine(967)-C(5))-methyltransferase RsmB"/>
    <property type="match status" value="1"/>
</dbReference>
<dbReference type="InterPro" id="IPR035926">
    <property type="entry name" value="NusB-like_sf"/>
</dbReference>
<dbReference type="OrthoDB" id="9810297at2"/>
<evidence type="ECO:0000256" key="13">
    <source>
        <dbReference type="ARBA" id="ARBA00047283"/>
    </source>
</evidence>
<evidence type="ECO:0000256" key="8">
    <source>
        <dbReference type="ARBA" id="ARBA00022679"/>
    </source>
</evidence>
<feature type="binding site" evidence="14">
    <location>
        <position position="284"/>
    </location>
    <ligand>
        <name>S-adenosyl-L-methionine</name>
        <dbReference type="ChEBI" id="CHEBI:59789"/>
    </ligand>
</feature>
<evidence type="ECO:0000256" key="6">
    <source>
        <dbReference type="ARBA" id="ARBA00022552"/>
    </source>
</evidence>
<dbReference type="GO" id="GO:0006355">
    <property type="term" value="P:regulation of DNA-templated transcription"/>
    <property type="evidence" value="ECO:0007669"/>
    <property type="project" value="InterPro"/>
</dbReference>
<dbReference type="NCBIfam" id="NF011494">
    <property type="entry name" value="PRK14902.1"/>
    <property type="match status" value="1"/>
</dbReference>
<evidence type="ECO:0000256" key="2">
    <source>
        <dbReference type="ARBA" id="ARBA00004496"/>
    </source>
</evidence>
<feature type="binding site" evidence="14">
    <location>
        <position position="311"/>
    </location>
    <ligand>
        <name>S-adenosyl-L-methionine</name>
        <dbReference type="ChEBI" id="CHEBI:59789"/>
    </ligand>
</feature>
<keyword evidence="6" id="KW-0698">rRNA processing</keyword>
<protein>
    <recommendedName>
        <fullName evidence="4">16S rRNA (cytosine(967)-C(5))-methyltransferase</fullName>
        <ecNumber evidence="4">2.1.1.176</ecNumber>
    </recommendedName>
    <alternativeName>
        <fullName evidence="11">16S rRNA m5C967 methyltransferase</fullName>
    </alternativeName>
    <alternativeName>
        <fullName evidence="12">rRNA (cytosine-C(5)-)-methyltransferase RsmB</fullName>
    </alternativeName>
</protein>
<evidence type="ECO:0000256" key="5">
    <source>
        <dbReference type="ARBA" id="ARBA00022490"/>
    </source>
</evidence>
<evidence type="ECO:0000256" key="12">
    <source>
        <dbReference type="ARBA" id="ARBA00031088"/>
    </source>
</evidence>
<dbReference type="GO" id="GO:0008649">
    <property type="term" value="F:rRNA methyltransferase activity"/>
    <property type="evidence" value="ECO:0007669"/>
    <property type="project" value="InterPro"/>
</dbReference>
<evidence type="ECO:0000313" key="16">
    <source>
        <dbReference type="EMBL" id="PWU68915.1"/>
    </source>
</evidence>
<dbReference type="InterPro" id="IPR029063">
    <property type="entry name" value="SAM-dependent_MTases_sf"/>
</dbReference>
<keyword evidence="10 14" id="KW-0694">RNA-binding</keyword>
<evidence type="ECO:0000256" key="1">
    <source>
        <dbReference type="ARBA" id="ARBA00002724"/>
    </source>
</evidence>
<dbReference type="InterPro" id="IPR018314">
    <property type="entry name" value="RsmB/NOL1/NOP2-like_CS"/>
</dbReference>
<feature type="binding site" evidence="14">
    <location>
        <begin position="260"/>
        <end position="266"/>
    </location>
    <ligand>
        <name>S-adenosyl-L-methionine</name>
        <dbReference type="ChEBI" id="CHEBI:59789"/>
    </ligand>
</feature>
<sequence>MKKNDQVRKIALDLLLKIGEKGGYSHLTIDQAMKKYDLDTRDGALLTEIVYGTLQHKLTLEYYLNSFVNKKKKLDNWVKWLLYLSIYQMHYLTKIPDHAIIHESVEIAKKRGHKGIANFVNGVLRSVQRNGLPDLNEVKKEDKRISITTSHPNWLVNRWIKQYGIDITKAMCETNITHKQISIRTQPLKVKRTDLIKQLHEDGLKVRASEISEQGILIDQGNVLKHPAFDEHLFTVQDESSMLVAEMMDLSEGMTILDACSAPGGKATHIAEKIRDKGTVFAYDLHEKKAKLVKKKAEQLGLTCIQTGQADARKLDQVHEKATFDRILIDAPCSGLGVLRSKPDIKYNKEEADIKKLVSIQQEILESVALLLKKDGKLIYSTCTVNKEENELVIKRFLNENQRFIVDPLFFEELPIGLRNSQGLTEFGIQLFPQDLNSDGFFITRLTKKDSVK</sequence>
<keyword evidence="9 14" id="KW-0949">S-adenosyl-L-methionine</keyword>
<dbReference type="SUPFAM" id="SSF48013">
    <property type="entry name" value="NusB-like"/>
    <property type="match status" value="1"/>
</dbReference>
<keyword evidence="7 14" id="KW-0489">Methyltransferase</keyword>
<dbReference type="Pfam" id="PF22458">
    <property type="entry name" value="RsmF-B_ferredox"/>
    <property type="match status" value="1"/>
</dbReference>
<comment type="caution">
    <text evidence="16">The sequence shown here is derived from an EMBL/GenBank/DDBJ whole genome shotgun (WGS) entry which is preliminary data.</text>
</comment>
<dbReference type="Pfam" id="PF01029">
    <property type="entry name" value="NusB"/>
    <property type="match status" value="1"/>
</dbReference>
<dbReference type="Gene3D" id="3.30.70.1170">
    <property type="entry name" value="Sun protein, domain 3"/>
    <property type="match status" value="1"/>
</dbReference>
<dbReference type="InterPro" id="IPR006027">
    <property type="entry name" value="NusB_RsmB_TIM44"/>
</dbReference>
<dbReference type="FunFam" id="1.10.940.10:FF:000006">
    <property type="entry name" value="16S rRNA (Cytosine(967)-C(5))-methyltransferase RsmB"/>
    <property type="match status" value="1"/>
</dbReference>
<dbReference type="Pfam" id="PF01189">
    <property type="entry name" value="Methyltr_RsmB-F"/>
    <property type="match status" value="1"/>
</dbReference>
<dbReference type="NCBIfam" id="TIGR00563">
    <property type="entry name" value="rsmB"/>
    <property type="match status" value="1"/>
</dbReference>
<name>A0A317KZR4_9BACI</name>
<proteinExistence type="inferred from homology"/>
<comment type="subcellular location">
    <subcellularLocation>
        <location evidence="2">Cytoplasm</location>
    </subcellularLocation>
</comment>
<dbReference type="EMBL" id="QGTD01000008">
    <property type="protein sequence ID" value="PWU68915.1"/>
    <property type="molecule type" value="Genomic_DNA"/>
</dbReference>
<dbReference type="SUPFAM" id="SSF53335">
    <property type="entry name" value="S-adenosyl-L-methionine-dependent methyltransferases"/>
    <property type="match status" value="1"/>
</dbReference>
<keyword evidence="8 14" id="KW-0808">Transferase</keyword>
<dbReference type="InterPro" id="IPR054728">
    <property type="entry name" value="RsmB-like_ferredoxin"/>
</dbReference>
<comment type="function">
    <text evidence="1">Specifically methylates the cytosine at position 967 (m5C967) of 16S rRNA.</text>
</comment>
<feature type="active site" description="Nucleophile" evidence="14">
    <location>
        <position position="383"/>
    </location>
</feature>
<dbReference type="PANTHER" id="PTHR22807:SF53">
    <property type="entry name" value="RIBOSOMAL RNA SMALL SUBUNIT METHYLTRANSFERASE B-RELATED"/>
    <property type="match status" value="1"/>
</dbReference>
<dbReference type="PRINTS" id="PR02008">
    <property type="entry name" value="RCMTFAMILY"/>
</dbReference>
<evidence type="ECO:0000256" key="7">
    <source>
        <dbReference type="ARBA" id="ARBA00022603"/>
    </source>
</evidence>
<dbReference type="RefSeq" id="WP_109984460.1">
    <property type="nucleotide sequence ID" value="NZ_JAJUIE010000001.1"/>
</dbReference>
<dbReference type="EC" id="2.1.1.176" evidence="4"/>
<gene>
    <name evidence="16" type="ORF">DLJ74_10910</name>
</gene>
<dbReference type="InterPro" id="IPR049560">
    <property type="entry name" value="MeTrfase_RsmB-F_NOP2_cat"/>
</dbReference>
<evidence type="ECO:0000259" key="15">
    <source>
        <dbReference type="PROSITE" id="PS51686"/>
    </source>
</evidence>
<evidence type="ECO:0000256" key="11">
    <source>
        <dbReference type="ARBA" id="ARBA00030399"/>
    </source>
</evidence>
<evidence type="ECO:0000256" key="4">
    <source>
        <dbReference type="ARBA" id="ARBA00012140"/>
    </source>
</evidence>
<evidence type="ECO:0000256" key="9">
    <source>
        <dbReference type="ARBA" id="ARBA00022691"/>
    </source>
</evidence>
<dbReference type="AlphaFoldDB" id="A0A317KZR4"/>
<dbReference type="Proteomes" id="UP000245624">
    <property type="component" value="Unassembled WGS sequence"/>
</dbReference>